<evidence type="ECO:0000313" key="1">
    <source>
        <dbReference type="EMBL" id="EGF09897.1"/>
    </source>
</evidence>
<protein>
    <submittedName>
        <fullName evidence="1">Uncharacterized protein</fullName>
    </submittedName>
</protein>
<dbReference type="HOGENOM" id="CLU_3082180_0_0_4"/>
<keyword evidence="2" id="KW-1185">Reference proteome</keyword>
<accession>F2BEJ2</accession>
<evidence type="ECO:0000313" key="2">
    <source>
        <dbReference type="Proteomes" id="UP000004105"/>
    </source>
</evidence>
<reference evidence="1 2" key="1">
    <citation type="submission" date="2011-02" db="EMBL/GenBank/DDBJ databases">
        <authorList>
            <person name="Muzny D."/>
            <person name="Qin X."/>
            <person name="Deng J."/>
            <person name="Jiang H."/>
            <person name="Liu Y."/>
            <person name="Qu J."/>
            <person name="Song X.-Z."/>
            <person name="Zhang L."/>
            <person name="Thornton R."/>
            <person name="Coyle M."/>
            <person name="Francisco L."/>
            <person name="Jackson L."/>
            <person name="Javaid M."/>
            <person name="Korchina V."/>
            <person name="Kovar C."/>
            <person name="Mata R."/>
            <person name="Mathew T."/>
            <person name="Ngo R."/>
            <person name="Nguyen L."/>
            <person name="Nguyen N."/>
            <person name="Okwuonu G."/>
            <person name="Ongeri F."/>
            <person name="Pham C."/>
            <person name="Simmons D."/>
            <person name="Wilczek-Boney K."/>
            <person name="Hale W."/>
            <person name="Jakkamsetti A."/>
            <person name="Pham P."/>
            <person name="Ruth R."/>
            <person name="San Lucas F."/>
            <person name="Warren J."/>
            <person name="Zhang J."/>
            <person name="Zhao Z."/>
            <person name="Zhou C."/>
            <person name="Zhu D."/>
            <person name="Lee S."/>
            <person name="Bess C."/>
            <person name="Blankenburg K."/>
            <person name="Forbes L."/>
            <person name="Fu Q."/>
            <person name="Gubbala S."/>
            <person name="Hirani K."/>
            <person name="Jayaseelan J.C."/>
            <person name="Lara F."/>
            <person name="Munidasa M."/>
            <person name="Palculict T."/>
            <person name="Patil S."/>
            <person name="Pu L.-L."/>
            <person name="Saada N."/>
            <person name="Tang L."/>
            <person name="Weissenberger G."/>
            <person name="Zhu Y."/>
            <person name="Hemphill L."/>
            <person name="Shang Y."/>
            <person name="Youmans B."/>
            <person name="Ayvaz T."/>
            <person name="Ross M."/>
            <person name="Santibanez J."/>
            <person name="Aqrawi P."/>
            <person name="Gross S."/>
            <person name="Joshi V."/>
            <person name="Fowler G."/>
            <person name="Nazareth L."/>
            <person name="Reid J."/>
            <person name="Worley K."/>
            <person name="Petrosino J."/>
            <person name="Highlander S."/>
            <person name="Gibbs R."/>
        </authorList>
    </citation>
    <scope>NUCLEOTIDE SEQUENCE [LARGE SCALE GENOMIC DNA]</scope>
    <source>
        <strain evidence="1 2">ATCC BAA-1200</strain>
    </source>
</reference>
<comment type="caution">
    <text evidence="1">The sequence shown here is derived from an EMBL/GenBank/DDBJ whole genome shotgun (WGS) entry which is preliminary data.</text>
</comment>
<sequence>MNPPMLGLQPNLPNCRTAKVAQTAAIPSERERERGFRLPEIVGRIPESDVFP</sequence>
<dbReference type="AlphaFoldDB" id="F2BEJ2"/>
<proteinExistence type="predicted"/>
<organism evidence="1 2">
    <name type="scientific">Neisseria bacilliformis ATCC BAA-1200</name>
    <dbReference type="NCBI Taxonomy" id="888742"/>
    <lineage>
        <taxon>Bacteria</taxon>
        <taxon>Pseudomonadati</taxon>
        <taxon>Pseudomonadota</taxon>
        <taxon>Betaproteobacteria</taxon>
        <taxon>Neisseriales</taxon>
        <taxon>Neisseriaceae</taxon>
        <taxon>Neisseria</taxon>
    </lineage>
</organism>
<dbReference type="Proteomes" id="UP000004105">
    <property type="component" value="Unassembled WGS sequence"/>
</dbReference>
<gene>
    <name evidence="1" type="ORF">HMPREF9123_2148</name>
</gene>
<name>F2BEJ2_9NEIS</name>
<dbReference type="EMBL" id="AFAY01000046">
    <property type="protein sequence ID" value="EGF09897.1"/>
    <property type="molecule type" value="Genomic_DNA"/>
</dbReference>